<evidence type="ECO:0000313" key="4">
    <source>
        <dbReference type="Proteomes" id="UP001596222"/>
    </source>
</evidence>
<evidence type="ECO:0000256" key="1">
    <source>
        <dbReference type="SAM" id="MobiDB-lite"/>
    </source>
</evidence>
<feature type="region of interest" description="Disordered" evidence="1">
    <location>
        <begin position="127"/>
        <end position="148"/>
    </location>
</feature>
<name>A0ABW0A812_9ACTN</name>
<dbReference type="InterPro" id="IPR025948">
    <property type="entry name" value="HTH-like_dom"/>
</dbReference>
<dbReference type="PANTHER" id="PTHR46889">
    <property type="entry name" value="TRANSPOSASE INSF FOR INSERTION SEQUENCE IS3B-RELATED"/>
    <property type="match status" value="1"/>
</dbReference>
<proteinExistence type="predicted"/>
<dbReference type="InterPro" id="IPR050900">
    <property type="entry name" value="Transposase_IS3/IS150/IS904"/>
</dbReference>
<dbReference type="PANTHER" id="PTHR46889:SF4">
    <property type="entry name" value="TRANSPOSASE INSO FOR INSERTION SEQUENCE ELEMENT IS911B-RELATED"/>
    <property type="match status" value="1"/>
</dbReference>
<evidence type="ECO:0000259" key="2">
    <source>
        <dbReference type="Pfam" id="PF13276"/>
    </source>
</evidence>
<feature type="region of interest" description="Disordered" evidence="1">
    <location>
        <begin position="1"/>
        <end position="22"/>
    </location>
</feature>
<organism evidence="3 4">
    <name type="scientific">Streptomyces aureoversilis</name>
    <dbReference type="NCBI Taxonomy" id="67277"/>
    <lineage>
        <taxon>Bacteria</taxon>
        <taxon>Bacillati</taxon>
        <taxon>Actinomycetota</taxon>
        <taxon>Actinomycetes</taxon>
        <taxon>Kitasatosporales</taxon>
        <taxon>Streptomycetaceae</taxon>
        <taxon>Streptomyces</taxon>
    </lineage>
</organism>
<evidence type="ECO:0000313" key="3">
    <source>
        <dbReference type="EMBL" id="MFC5149933.1"/>
    </source>
</evidence>
<feature type="domain" description="HTH-like" evidence="2">
    <location>
        <begin position="3"/>
        <end position="59"/>
    </location>
</feature>
<protein>
    <submittedName>
        <fullName evidence="3">IS3 family transposase</fullName>
    </submittedName>
</protein>
<dbReference type="EMBL" id="JBHSKJ010000035">
    <property type="protein sequence ID" value="MFC5149933.1"/>
    <property type="molecule type" value="Genomic_DNA"/>
</dbReference>
<dbReference type="RefSeq" id="WP_382050950.1">
    <property type="nucleotide sequence ID" value="NZ_JBHSKJ010000035.1"/>
</dbReference>
<comment type="caution">
    <text evidence="3">The sequence shown here is derived from an EMBL/GenBank/DDBJ whole genome shotgun (WGS) entry which is preliminary data.</text>
</comment>
<reference evidence="4" key="1">
    <citation type="journal article" date="2019" name="Int. J. Syst. Evol. Microbiol.">
        <title>The Global Catalogue of Microorganisms (GCM) 10K type strain sequencing project: providing services to taxonomists for standard genome sequencing and annotation.</title>
        <authorList>
            <consortium name="The Broad Institute Genomics Platform"/>
            <consortium name="The Broad Institute Genome Sequencing Center for Infectious Disease"/>
            <person name="Wu L."/>
            <person name="Ma J."/>
        </authorList>
    </citation>
    <scope>NUCLEOTIDE SEQUENCE [LARGE SCALE GENOMIC DNA]</scope>
    <source>
        <strain evidence="4">CGMCC 4.1641</strain>
    </source>
</reference>
<sequence>MRNAELTEKVNEVHRHSRGTHGAPRVHAVLRREDVRGGRRRAARLIRAADLQGRHHRHRHRTTVPDAWAGVRPDLIGRDFAPGPGAPGARWCGDIAYIPTSEGWPCLATVIDIGTRRSSAGPRLITCGPNWSPTPSRPPVDSSAPRAR</sequence>
<feature type="compositionally biased region" description="Basic and acidic residues" evidence="1">
    <location>
        <begin position="1"/>
        <end position="14"/>
    </location>
</feature>
<accession>A0ABW0A812</accession>
<keyword evidence="4" id="KW-1185">Reference proteome</keyword>
<dbReference type="Proteomes" id="UP001596222">
    <property type="component" value="Unassembled WGS sequence"/>
</dbReference>
<gene>
    <name evidence="3" type="ORF">ACFPP6_35360</name>
</gene>
<dbReference type="Pfam" id="PF13276">
    <property type="entry name" value="HTH_21"/>
    <property type="match status" value="1"/>
</dbReference>